<keyword evidence="4" id="KW-0997">Cell inner membrane</keyword>
<evidence type="ECO:0000256" key="5">
    <source>
        <dbReference type="ARBA" id="ARBA00022692"/>
    </source>
</evidence>
<feature type="transmembrane region" description="Helical" evidence="8">
    <location>
        <begin position="231"/>
        <end position="250"/>
    </location>
</feature>
<comment type="similarity">
    <text evidence="8">Belongs to the binding-protein-dependent transport system permease family.</text>
</comment>
<dbReference type="Pfam" id="PF00528">
    <property type="entry name" value="BPD_transp_1"/>
    <property type="match status" value="1"/>
</dbReference>
<sequence length="264" mass="28522">MNRNGPVALLCHSLFVVFMLAPLIVVMWMSLTPSNLLSLPTTSFSLRWFKAILANPQFVSAFWMSIVLGVVAATCAMALAVPAALALARHNFAGREALVGLFLSPLIIPHVVLGVAFLRFFTQVNITGSTAGLLASHVLIIFPYGLRLVLAALTAADPAIERAAISLGASSWTVFRRVVFPLMIPGVAGGWVISFIQSFDEVTMTVFVATPSSMTLPVKMYHYIEESIDPLVASVSTVVILLTFLLMLLVDRIYGLDRMLVGKG</sequence>
<proteinExistence type="inferred from homology"/>
<dbReference type="GO" id="GO:0005886">
    <property type="term" value="C:plasma membrane"/>
    <property type="evidence" value="ECO:0007669"/>
    <property type="project" value="UniProtKB-SubCell"/>
</dbReference>
<feature type="transmembrane region" description="Helical" evidence="8">
    <location>
        <begin position="7"/>
        <end position="31"/>
    </location>
</feature>
<evidence type="ECO:0000256" key="4">
    <source>
        <dbReference type="ARBA" id="ARBA00022519"/>
    </source>
</evidence>
<evidence type="ECO:0000256" key="7">
    <source>
        <dbReference type="ARBA" id="ARBA00023136"/>
    </source>
</evidence>
<evidence type="ECO:0000313" key="10">
    <source>
        <dbReference type="EMBL" id="SEF47238.1"/>
    </source>
</evidence>
<keyword evidence="3" id="KW-1003">Cell membrane</keyword>
<feature type="domain" description="ABC transmembrane type-1" evidence="9">
    <location>
        <begin position="62"/>
        <end position="250"/>
    </location>
</feature>
<comment type="subcellular location">
    <subcellularLocation>
        <location evidence="1">Cell inner membrane</location>
        <topology evidence="1">Multi-pass membrane protein</topology>
    </subcellularLocation>
    <subcellularLocation>
        <location evidence="8">Cell membrane</location>
        <topology evidence="8">Multi-pass membrane protein</topology>
    </subcellularLocation>
</comment>
<evidence type="ECO:0000256" key="6">
    <source>
        <dbReference type="ARBA" id="ARBA00022989"/>
    </source>
</evidence>
<dbReference type="AlphaFoldDB" id="A0A1H5SB83"/>
<keyword evidence="6 8" id="KW-1133">Transmembrane helix</keyword>
<evidence type="ECO:0000313" key="11">
    <source>
        <dbReference type="Proteomes" id="UP000236743"/>
    </source>
</evidence>
<keyword evidence="7 8" id="KW-0472">Membrane</keyword>
<evidence type="ECO:0000256" key="1">
    <source>
        <dbReference type="ARBA" id="ARBA00004429"/>
    </source>
</evidence>
<dbReference type="PANTHER" id="PTHR43357:SF4">
    <property type="entry name" value="INNER MEMBRANE ABC TRANSPORTER PERMEASE PROTEIN YDCV"/>
    <property type="match status" value="1"/>
</dbReference>
<dbReference type="SUPFAM" id="SSF161098">
    <property type="entry name" value="MetI-like"/>
    <property type="match status" value="1"/>
</dbReference>
<keyword evidence="2 8" id="KW-0813">Transport</keyword>
<dbReference type="Proteomes" id="UP000236743">
    <property type="component" value="Unassembled WGS sequence"/>
</dbReference>
<organism evidence="10 11">
    <name type="scientific">Bosea lathyri</name>
    <dbReference type="NCBI Taxonomy" id="1036778"/>
    <lineage>
        <taxon>Bacteria</taxon>
        <taxon>Pseudomonadati</taxon>
        <taxon>Pseudomonadota</taxon>
        <taxon>Alphaproteobacteria</taxon>
        <taxon>Hyphomicrobiales</taxon>
        <taxon>Boseaceae</taxon>
        <taxon>Bosea</taxon>
    </lineage>
</organism>
<dbReference type="InterPro" id="IPR035906">
    <property type="entry name" value="MetI-like_sf"/>
</dbReference>
<dbReference type="GO" id="GO:0055085">
    <property type="term" value="P:transmembrane transport"/>
    <property type="evidence" value="ECO:0007669"/>
    <property type="project" value="InterPro"/>
</dbReference>
<evidence type="ECO:0000256" key="8">
    <source>
        <dbReference type="RuleBase" id="RU363032"/>
    </source>
</evidence>
<evidence type="ECO:0000256" key="2">
    <source>
        <dbReference type="ARBA" id="ARBA00022448"/>
    </source>
</evidence>
<protein>
    <submittedName>
        <fullName evidence="10">Putative spermidine/putrescine transport system permease protein</fullName>
    </submittedName>
</protein>
<feature type="transmembrane region" description="Helical" evidence="8">
    <location>
        <begin position="97"/>
        <end position="121"/>
    </location>
</feature>
<feature type="transmembrane region" description="Helical" evidence="8">
    <location>
        <begin position="133"/>
        <end position="153"/>
    </location>
</feature>
<gene>
    <name evidence="10" type="ORF">SAMN04488115_101188</name>
</gene>
<keyword evidence="11" id="KW-1185">Reference proteome</keyword>
<reference evidence="10 11" key="1">
    <citation type="submission" date="2016-10" db="EMBL/GenBank/DDBJ databases">
        <authorList>
            <person name="de Groot N.N."/>
        </authorList>
    </citation>
    <scope>NUCLEOTIDE SEQUENCE [LARGE SCALE GENOMIC DNA]</scope>
    <source>
        <strain evidence="10 11">DSM 26656</strain>
    </source>
</reference>
<dbReference type="EMBL" id="FNUY01000001">
    <property type="protein sequence ID" value="SEF47238.1"/>
    <property type="molecule type" value="Genomic_DNA"/>
</dbReference>
<dbReference type="RefSeq" id="WP_103870601.1">
    <property type="nucleotide sequence ID" value="NZ_FNUY01000001.1"/>
</dbReference>
<evidence type="ECO:0000256" key="3">
    <source>
        <dbReference type="ARBA" id="ARBA00022475"/>
    </source>
</evidence>
<keyword evidence="5 8" id="KW-0812">Transmembrane</keyword>
<feature type="transmembrane region" description="Helical" evidence="8">
    <location>
        <begin position="62"/>
        <end position="85"/>
    </location>
</feature>
<dbReference type="PANTHER" id="PTHR43357">
    <property type="entry name" value="INNER MEMBRANE ABC TRANSPORTER PERMEASE PROTEIN YDCV"/>
    <property type="match status" value="1"/>
</dbReference>
<dbReference type="Gene3D" id="1.10.3720.10">
    <property type="entry name" value="MetI-like"/>
    <property type="match status" value="1"/>
</dbReference>
<dbReference type="CDD" id="cd06261">
    <property type="entry name" value="TM_PBP2"/>
    <property type="match status" value="1"/>
</dbReference>
<evidence type="ECO:0000259" key="9">
    <source>
        <dbReference type="PROSITE" id="PS50928"/>
    </source>
</evidence>
<dbReference type="PROSITE" id="PS50928">
    <property type="entry name" value="ABC_TM1"/>
    <property type="match status" value="1"/>
</dbReference>
<name>A0A1H5SB83_9HYPH</name>
<accession>A0A1H5SB83</accession>
<dbReference type="InterPro" id="IPR000515">
    <property type="entry name" value="MetI-like"/>
</dbReference>
<feature type="transmembrane region" description="Helical" evidence="8">
    <location>
        <begin position="174"/>
        <end position="196"/>
    </location>
</feature>
<dbReference type="OrthoDB" id="9815533at2"/>